<reference evidence="2 3" key="1">
    <citation type="journal article" date="2019" name="Emerg. Microbes Infect.">
        <title>Comprehensive subspecies identification of 175 nontuberculous mycobacteria species based on 7547 genomic profiles.</title>
        <authorList>
            <person name="Matsumoto Y."/>
            <person name="Kinjo T."/>
            <person name="Motooka D."/>
            <person name="Nabeya D."/>
            <person name="Jung N."/>
            <person name="Uechi K."/>
            <person name="Horii T."/>
            <person name="Iida T."/>
            <person name="Fujita J."/>
            <person name="Nakamura S."/>
        </authorList>
    </citation>
    <scope>NUCLEOTIDE SEQUENCE [LARGE SCALE GENOMIC DNA]</scope>
    <source>
        <strain evidence="2 3">JCM 6399</strain>
    </source>
</reference>
<keyword evidence="1" id="KW-1133">Transmembrane helix</keyword>
<feature type="transmembrane region" description="Helical" evidence="1">
    <location>
        <begin position="52"/>
        <end position="71"/>
    </location>
</feature>
<gene>
    <name evidence="2" type="ORF">MGALJ_15330</name>
</gene>
<proteinExistence type="predicted"/>
<feature type="transmembrane region" description="Helical" evidence="1">
    <location>
        <begin position="83"/>
        <end position="99"/>
    </location>
</feature>
<keyword evidence="1" id="KW-0472">Membrane</keyword>
<evidence type="ECO:0000313" key="2">
    <source>
        <dbReference type="EMBL" id="BBY91864.1"/>
    </source>
</evidence>
<evidence type="ECO:0000256" key="1">
    <source>
        <dbReference type="SAM" id="Phobius"/>
    </source>
</evidence>
<keyword evidence="3" id="KW-1185">Reference proteome</keyword>
<keyword evidence="1" id="KW-0812">Transmembrane</keyword>
<accession>A0A9W4B0I3</accession>
<dbReference type="RefSeq" id="WP_163728077.1">
    <property type="nucleotide sequence ID" value="NZ_AP022601.1"/>
</dbReference>
<evidence type="ECO:0008006" key="4">
    <source>
        <dbReference type="Google" id="ProtNLM"/>
    </source>
</evidence>
<protein>
    <recommendedName>
        <fullName evidence="4">Ceramidase</fullName>
    </recommendedName>
</protein>
<feature type="transmembrane region" description="Helical" evidence="1">
    <location>
        <begin position="106"/>
        <end position="126"/>
    </location>
</feature>
<dbReference type="AlphaFoldDB" id="A0A9W4B0I3"/>
<dbReference type="EMBL" id="AP022601">
    <property type="protein sequence ID" value="BBY91864.1"/>
    <property type="molecule type" value="Genomic_DNA"/>
</dbReference>
<feature type="transmembrane region" description="Helical" evidence="1">
    <location>
        <begin position="25"/>
        <end position="45"/>
    </location>
</feature>
<dbReference type="Proteomes" id="UP000465785">
    <property type="component" value="Chromosome"/>
</dbReference>
<sequence length="180" mass="18454">MHVLVAVAGIGQSDCERVADHALAQPVLAVSSLAYVATGVVVLCWAMRGRGALASAAGVVIIAVGLGSFVYHGPQPTWAGPAHDWPIIAFGVVCVAGLVRSVRSQWRLWMVAAGILAVALIAYAAGRSGSPLCRPESLWQFHGAWHVLTAAAAGCAAVAMGRRREDASATHVGAGPTIGQ</sequence>
<name>A0A9W4B0I3_9MYCO</name>
<organism evidence="2 3">
    <name type="scientific">Mycobacterium gallinarum</name>
    <dbReference type="NCBI Taxonomy" id="39689"/>
    <lineage>
        <taxon>Bacteria</taxon>
        <taxon>Bacillati</taxon>
        <taxon>Actinomycetota</taxon>
        <taxon>Actinomycetes</taxon>
        <taxon>Mycobacteriales</taxon>
        <taxon>Mycobacteriaceae</taxon>
        <taxon>Mycobacterium</taxon>
    </lineage>
</organism>
<dbReference type="KEGG" id="mgau:MGALJ_15330"/>
<evidence type="ECO:0000313" key="3">
    <source>
        <dbReference type="Proteomes" id="UP000465785"/>
    </source>
</evidence>
<feature type="transmembrane region" description="Helical" evidence="1">
    <location>
        <begin position="138"/>
        <end position="159"/>
    </location>
</feature>